<keyword evidence="2" id="KW-1185">Reference proteome</keyword>
<dbReference type="RefSeq" id="WP_155074344.1">
    <property type="nucleotide sequence ID" value="NZ_WIXO01000003.1"/>
</dbReference>
<organism evidence="1 2">
    <name type="scientific">Streptomyces taklimakanensis</name>
    <dbReference type="NCBI Taxonomy" id="2569853"/>
    <lineage>
        <taxon>Bacteria</taxon>
        <taxon>Bacillati</taxon>
        <taxon>Actinomycetota</taxon>
        <taxon>Actinomycetes</taxon>
        <taxon>Kitasatosporales</taxon>
        <taxon>Streptomycetaceae</taxon>
        <taxon>Streptomyces</taxon>
    </lineage>
</organism>
<accession>A0A6G2BKN4</accession>
<sequence length="128" mass="13960">MGASRGRSAQAAEKRARAAELRMAGLTWRQVAEEVGYASPGAACKAVTDAVRASARAASVEEYRRLEALRLDRLQAAHWPRALSGDVAAALVVLAALQRQSRLLRLDVPQHFRESARLTQEILTALRT</sequence>
<protein>
    <submittedName>
        <fullName evidence="1">Uncharacterized protein</fullName>
    </submittedName>
</protein>
<evidence type="ECO:0000313" key="2">
    <source>
        <dbReference type="Proteomes" id="UP000473014"/>
    </source>
</evidence>
<dbReference type="Proteomes" id="UP000473014">
    <property type="component" value="Unassembled WGS sequence"/>
</dbReference>
<proteinExistence type="predicted"/>
<name>A0A6G2BKN4_9ACTN</name>
<dbReference type="AlphaFoldDB" id="A0A6G2BKN4"/>
<reference evidence="1 2" key="1">
    <citation type="submission" date="2019-11" db="EMBL/GenBank/DDBJ databases">
        <authorList>
            <person name="Yuan L."/>
        </authorList>
    </citation>
    <scope>NUCLEOTIDE SEQUENCE [LARGE SCALE GENOMIC DNA]</scope>
    <source>
        <strain evidence="1 2">TRM43335</strain>
    </source>
</reference>
<comment type="caution">
    <text evidence="1">The sequence shown here is derived from an EMBL/GenBank/DDBJ whole genome shotgun (WGS) entry which is preliminary data.</text>
</comment>
<dbReference type="EMBL" id="WIXO01000003">
    <property type="protein sequence ID" value="MTE22623.1"/>
    <property type="molecule type" value="Genomic_DNA"/>
</dbReference>
<evidence type="ECO:0000313" key="1">
    <source>
        <dbReference type="EMBL" id="MTE22623.1"/>
    </source>
</evidence>
<gene>
    <name evidence="1" type="ORF">F0L17_26715</name>
</gene>